<feature type="chain" id="PRO_5040135617" evidence="5">
    <location>
        <begin position="25"/>
        <end position="295"/>
    </location>
</feature>
<dbReference type="InterPro" id="IPR002921">
    <property type="entry name" value="Fungal_lipase-type"/>
</dbReference>
<evidence type="ECO:0000256" key="5">
    <source>
        <dbReference type="SAM" id="SignalP"/>
    </source>
</evidence>
<dbReference type="Gene3D" id="3.40.50.1820">
    <property type="entry name" value="alpha/beta hydrolase"/>
    <property type="match status" value="1"/>
</dbReference>
<dbReference type="Proteomes" id="UP000807306">
    <property type="component" value="Unassembled WGS sequence"/>
</dbReference>
<dbReference type="InterPro" id="IPR051218">
    <property type="entry name" value="Sec_MonoDiacylglyc_Lipase"/>
</dbReference>
<gene>
    <name evidence="7" type="ORF">CPB83DRAFT_403686</name>
</gene>
<evidence type="ECO:0000256" key="4">
    <source>
        <dbReference type="ARBA" id="ARBA00048461"/>
    </source>
</evidence>
<dbReference type="AlphaFoldDB" id="A0A9P6EE95"/>
<evidence type="ECO:0000256" key="3">
    <source>
        <dbReference type="ARBA" id="ARBA00047591"/>
    </source>
</evidence>
<evidence type="ECO:0000313" key="8">
    <source>
        <dbReference type="Proteomes" id="UP000807306"/>
    </source>
</evidence>
<dbReference type="SUPFAM" id="SSF53474">
    <property type="entry name" value="alpha/beta-Hydrolases"/>
    <property type="match status" value="1"/>
</dbReference>
<dbReference type="InterPro" id="IPR029058">
    <property type="entry name" value="AB_hydrolase_fold"/>
</dbReference>
<accession>A0A9P6EE95</accession>
<dbReference type="OrthoDB" id="438440at2759"/>
<dbReference type="GO" id="GO:0016787">
    <property type="term" value="F:hydrolase activity"/>
    <property type="evidence" value="ECO:0007669"/>
    <property type="project" value="UniProtKB-KW"/>
</dbReference>
<dbReference type="Pfam" id="PF01764">
    <property type="entry name" value="Lipase_3"/>
    <property type="match status" value="1"/>
</dbReference>
<organism evidence="7 8">
    <name type="scientific">Crepidotus variabilis</name>
    <dbReference type="NCBI Taxonomy" id="179855"/>
    <lineage>
        <taxon>Eukaryota</taxon>
        <taxon>Fungi</taxon>
        <taxon>Dikarya</taxon>
        <taxon>Basidiomycota</taxon>
        <taxon>Agaricomycotina</taxon>
        <taxon>Agaricomycetes</taxon>
        <taxon>Agaricomycetidae</taxon>
        <taxon>Agaricales</taxon>
        <taxon>Agaricineae</taxon>
        <taxon>Crepidotaceae</taxon>
        <taxon>Crepidotus</taxon>
    </lineage>
</organism>
<dbReference type="PANTHER" id="PTHR45856">
    <property type="entry name" value="ALPHA/BETA-HYDROLASES SUPERFAMILY PROTEIN"/>
    <property type="match status" value="1"/>
</dbReference>
<reference evidence="7" key="1">
    <citation type="submission" date="2020-11" db="EMBL/GenBank/DDBJ databases">
        <authorList>
            <consortium name="DOE Joint Genome Institute"/>
            <person name="Ahrendt S."/>
            <person name="Riley R."/>
            <person name="Andreopoulos W."/>
            <person name="Labutti K."/>
            <person name="Pangilinan J."/>
            <person name="Ruiz-Duenas F.J."/>
            <person name="Barrasa J.M."/>
            <person name="Sanchez-Garcia M."/>
            <person name="Camarero S."/>
            <person name="Miyauchi S."/>
            <person name="Serrano A."/>
            <person name="Linde D."/>
            <person name="Babiker R."/>
            <person name="Drula E."/>
            <person name="Ayuso-Fernandez I."/>
            <person name="Pacheco R."/>
            <person name="Padilla G."/>
            <person name="Ferreira P."/>
            <person name="Barriuso J."/>
            <person name="Kellner H."/>
            <person name="Castanera R."/>
            <person name="Alfaro M."/>
            <person name="Ramirez L."/>
            <person name="Pisabarro A.G."/>
            <person name="Kuo A."/>
            <person name="Tritt A."/>
            <person name="Lipzen A."/>
            <person name="He G."/>
            <person name="Yan M."/>
            <person name="Ng V."/>
            <person name="Cullen D."/>
            <person name="Martin F."/>
            <person name="Rosso M.-N."/>
            <person name="Henrissat B."/>
            <person name="Hibbett D."/>
            <person name="Martinez A.T."/>
            <person name="Grigoriev I.V."/>
        </authorList>
    </citation>
    <scope>NUCLEOTIDE SEQUENCE</scope>
    <source>
        <strain evidence="7">CBS 506.95</strain>
    </source>
</reference>
<name>A0A9P6EE95_9AGAR</name>
<dbReference type="CDD" id="cd00519">
    <property type="entry name" value="Lipase_3"/>
    <property type="match status" value="1"/>
</dbReference>
<keyword evidence="1" id="KW-1015">Disulfide bond</keyword>
<evidence type="ECO:0000256" key="2">
    <source>
        <dbReference type="ARBA" id="ARBA00043996"/>
    </source>
</evidence>
<sequence>MVSAPLHSFILYILLVCGALSAFASPLPLLELESRANGVDQSTYSDMERYAKYSSATYQLICPKPLGNKLVTKFDVGGTTGFVARDDGRKEIVVAFRGTADLSDIITDAGISLKSMLLTGVTCPSQVAVHSGFQVGYKNVESSVLNTVKSQLVTYPTYRVVVTGHSLGGALASLSAISLKSGIPNANLKLFTYGQPRAGNGAFASLVESLIGTPNIFRSVHTFDGVPTFFLDKLGYKHFASEFWQFQEPANAGNIKICAGGEDPKCSDSIPSTFINVAHLSYFGQVMAINPFLCF</sequence>
<dbReference type="EMBL" id="MU157862">
    <property type="protein sequence ID" value="KAF9527380.1"/>
    <property type="molecule type" value="Genomic_DNA"/>
</dbReference>
<comment type="similarity">
    <text evidence="2">Belongs to the AB hydrolase superfamily. Lipase family. Class 3 subfamily.</text>
</comment>
<protein>
    <submittedName>
        <fullName evidence="7">Alpha/Beta hydrolase protein</fullName>
    </submittedName>
</protein>
<feature type="signal peptide" evidence="5">
    <location>
        <begin position="1"/>
        <end position="24"/>
    </location>
</feature>
<evidence type="ECO:0000256" key="1">
    <source>
        <dbReference type="ARBA" id="ARBA00023157"/>
    </source>
</evidence>
<keyword evidence="7" id="KW-0378">Hydrolase</keyword>
<comment type="catalytic activity">
    <reaction evidence="4">
        <text>a monoacylglycerol + H2O = glycerol + a fatty acid + H(+)</text>
        <dbReference type="Rhea" id="RHEA:15245"/>
        <dbReference type="ChEBI" id="CHEBI:15377"/>
        <dbReference type="ChEBI" id="CHEBI:15378"/>
        <dbReference type="ChEBI" id="CHEBI:17408"/>
        <dbReference type="ChEBI" id="CHEBI:17754"/>
        <dbReference type="ChEBI" id="CHEBI:28868"/>
    </reaction>
</comment>
<evidence type="ECO:0000313" key="7">
    <source>
        <dbReference type="EMBL" id="KAF9527380.1"/>
    </source>
</evidence>
<evidence type="ECO:0000259" key="6">
    <source>
        <dbReference type="Pfam" id="PF01764"/>
    </source>
</evidence>
<keyword evidence="8" id="KW-1185">Reference proteome</keyword>
<keyword evidence="5" id="KW-0732">Signal</keyword>
<proteinExistence type="inferred from homology"/>
<feature type="domain" description="Fungal lipase-type" evidence="6">
    <location>
        <begin position="93"/>
        <end position="231"/>
    </location>
</feature>
<comment type="catalytic activity">
    <reaction evidence="3">
        <text>a diacylglycerol + H2O = a monoacylglycerol + a fatty acid + H(+)</text>
        <dbReference type="Rhea" id="RHEA:32731"/>
        <dbReference type="ChEBI" id="CHEBI:15377"/>
        <dbReference type="ChEBI" id="CHEBI:15378"/>
        <dbReference type="ChEBI" id="CHEBI:17408"/>
        <dbReference type="ChEBI" id="CHEBI:18035"/>
        <dbReference type="ChEBI" id="CHEBI:28868"/>
    </reaction>
</comment>
<dbReference type="PANTHER" id="PTHR45856:SF24">
    <property type="entry name" value="FUNGAL LIPASE-LIKE DOMAIN-CONTAINING PROTEIN"/>
    <property type="match status" value="1"/>
</dbReference>
<comment type="caution">
    <text evidence="7">The sequence shown here is derived from an EMBL/GenBank/DDBJ whole genome shotgun (WGS) entry which is preliminary data.</text>
</comment>
<dbReference type="GO" id="GO:0006629">
    <property type="term" value="P:lipid metabolic process"/>
    <property type="evidence" value="ECO:0007669"/>
    <property type="project" value="InterPro"/>
</dbReference>